<dbReference type="Proteomes" id="UP000009273">
    <property type="component" value="Segment"/>
</dbReference>
<dbReference type="EMBL" id="JN638751">
    <property type="protein sequence ID" value="AEO93678.1"/>
    <property type="molecule type" value="Genomic_DNA"/>
</dbReference>
<gene>
    <name evidence="1" type="primary">420</name>
    <name evidence="1" type="ORF">G_420</name>
</gene>
<dbReference type="GeneID" id="18563634"/>
<evidence type="ECO:0000313" key="2">
    <source>
        <dbReference type="Proteomes" id="UP000009273"/>
    </source>
</evidence>
<protein>
    <submittedName>
        <fullName evidence="1">Gp420</fullName>
    </submittedName>
</protein>
<reference evidence="1 2" key="1">
    <citation type="submission" date="2011-09" db="EMBL/GenBank/DDBJ databases">
        <authorList>
            <person name="Pope W.H."/>
            <person name="Pedulla M.L."/>
            <person name="Ford M.E."/>
            <person name="Peebles C.L."/>
            <person name="Hatfull G.H."/>
            <person name="Hendrix R.W."/>
        </authorList>
    </citation>
    <scope>NUCLEOTIDE SEQUENCE [LARGE SCALE GENOMIC DNA]</scope>
    <source>
        <strain evidence="1">G</strain>
    </source>
</reference>
<evidence type="ECO:0000313" key="1">
    <source>
        <dbReference type="EMBL" id="AEO93678.1"/>
    </source>
</evidence>
<sequence length="2010" mass="229278">MCPSFRRSNKGIFQDNSNVLSIFHGTDAFLLEDELNESQWNHIEARAEMFRAQYTSGILSDFNLVKVDNNSSYIETKDSKPFYVLVDGYLVKIGGNQFGNILSSDSRLIFDTNLENEVDKLHFIEFWFEAINHSQDLRKFGGEDTSLITNKMLDDRIKTETSRRIQMQWKISYHQTLTLDDEIGKWIKVGDHLYKKNFNPIYDLNGNLTNPGIRYAIIVAKNSHVSGEELLIHEEARVKLKENNAFKDLNKGENGDISFTDENNLFESETLNGALDELKIQSNNIGKNRTEIVTDIIHSGFTKLGEIGEDVILDDNYLIERNNFELSESTVYINGQRISIPKRMINLSEPPENGSREDLVFLEAFWTMKNPGDAIYKNNCVEDSIERYTITYEKILEWRIRIVDGVDFAKFTMDGFTVDTDNLDSDKYNNKVILPMGKKSSPITYNTSQYDNGIIRFSNYKQNSNNDIGFYLAGNGDAESKLILDTIDGYIYAIPMFKIKRRNSKEFSANNSYGSSSVKQVIKQYIDFNNVQPNELQKLSLNSDLVQYFKTVIGRKFIYVPEKESYKFLVVSADETNNVVTIKNIGTQLIDYNDAYWVIVSSRPDEKYSDVVYRDDIIDLRHKVSFSNCDYKSLLEKNFNKLLKGKLNTKEQIKMKKEYINLQPAQIEIASSFKPVKVNQADGNSKKLVNMMSGFSNNSKSKMYWLTPPEYYGDNPLEFKWIEEENAFSATKEYFCYTHSVPVNVKINSYYLAGFKLKGGTGYFHIHETGNENSFTDITGIAENDEYQNFYLPFKTENKRSIYYEFENEKLNSGGTRIGYYETMFKDVFLYEIDEATYNLILNKNVEYVGDKLTQKFPYVSSYPTVVENLIPNLNSEIWDQYSKAKIVNGKLVLTANESEVNSFIVLDGQSFTTYILECDYISEDGKQPTIYTTSDKVDWWELGFVYRHGSIIVFYTGNWTSKIAIDFHNSNKGTFTFENFKLSKVNSYIEQYVPYGRWVLPEDLILENLNLKTNLRDDRKTISDAITLDTVVDKIEAAKTSQKHIITKQATKGIWSIGDTITIKAEKGIIGGVLNSEDILAKILTNSGGSISKVEVDDISKLTVNKSFKIFNASTNEISNTVYNVNDILVGNKQIVFSPELTIDDNDVRILVETSVSNSVPLAKAAGLIGTWEGLESKKVIFKITTPPTTNNSDIELRYVVNYQAGEGIKKVPCEIFNPIINDIEYTRDSSLELKADFRGKVIRSVIENPHVVKESITSTTLLNPLDSGWIEYDGSMIQYLNGLVRTLESNSSDKITQQIFSFDILEEVERQIGRIPKITKDEKLQWLKNNISGITSNWYGYGSSVGGYGVEFAVFAASIGWTNKVNHLKSNISKLSITSFDLQNLIDSNGLMYFTVYTINKSNTSTPSIVFTDYIELNILMKNVSETDYETFTPSIKERLLVDDPSLFKEGENMINPINILPYTSLDKSTNTVMVGLPSSYNNTNIVSDYDFTVNIKDLINNKGFSVRFMSQPNKYYTLSFDLKLIKSANGIRVGILKDNGQYSYTTYTTDGLISTTINVPKTGEVVFVVESLTNQGSFKASNLMLTPGLTSKPFVPFSKFVKRKRKLNFLNKISGSTFENPHRDLWKDGNLEQPSEFFEENEQIYYEQASKEDGTVMEYYLNTIGRYPQDLFEFDLSHLGLSLSEIRAALKKVKVRWVGFGFGDSGGKRTYGSTIYIWENNAWNNSYGLQHNSNTSAVIEKDIPFNTNKSIISDDQKIRLLSRSTYPASKNIQASTFVDYVSLEIELADWVDTVKKNVVKVRKETKEIKTIYPTVSPSTGRTDKIELFYNYVPYQGILINSINSLRTKYADNNFMYNTTLGTGNICKSGSNVESVNLPLTPNTRDFDLVPKKQSHSYNNLESKNVRFNLNNSNIGLPNYYSLVDLDFNLENSDIKIERGIYAYSSTPYGFLTIDTLDNFSLLYHPMLVEFNNQLYMIVFAYNNNHNNTLSAVDMFSIDGRPLLKEDS</sequence>
<organism evidence="1 2">
    <name type="scientific">Bacillus phage G</name>
    <dbReference type="NCBI Taxonomy" id="2884420"/>
    <lineage>
        <taxon>Viruses</taxon>
        <taxon>Duplodnaviria</taxon>
        <taxon>Heunggongvirae</taxon>
        <taxon>Uroviricota</taxon>
        <taxon>Caudoviricetes</taxon>
        <taxon>Donellivirus</taxon>
        <taxon>Donellivirus gee</taxon>
    </lineage>
</organism>
<keyword evidence="2" id="KW-1185">Reference proteome</keyword>
<accession>G3MAG1</accession>
<dbReference type="KEGG" id="vg:18563634"/>
<proteinExistence type="predicted"/>
<name>G3MAG1_9CAUD</name>
<dbReference type="RefSeq" id="YP_009015723.1">
    <property type="nucleotide sequence ID" value="NC_023719.1"/>
</dbReference>